<organism evidence="5 6">
    <name type="scientific">Microthyrium microscopicum</name>
    <dbReference type="NCBI Taxonomy" id="703497"/>
    <lineage>
        <taxon>Eukaryota</taxon>
        <taxon>Fungi</taxon>
        <taxon>Dikarya</taxon>
        <taxon>Ascomycota</taxon>
        <taxon>Pezizomycotina</taxon>
        <taxon>Dothideomycetes</taxon>
        <taxon>Dothideomycetes incertae sedis</taxon>
        <taxon>Microthyriales</taxon>
        <taxon>Microthyriaceae</taxon>
        <taxon>Microthyrium</taxon>
    </lineage>
</organism>
<dbReference type="PROSITE" id="PS00122">
    <property type="entry name" value="CARBOXYLESTERASE_B_1"/>
    <property type="match status" value="1"/>
</dbReference>
<dbReference type="AlphaFoldDB" id="A0A6A6UID3"/>
<dbReference type="GO" id="GO:0052689">
    <property type="term" value="F:carboxylic ester hydrolase activity"/>
    <property type="evidence" value="ECO:0007669"/>
    <property type="project" value="TreeGrafter"/>
</dbReference>
<dbReference type="InterPro" id="IPR029058">
    <property type="entry name" value="AB_hydrolase_fold"/>
</dbReference>
<dbReference type="OrthoDB" id="408631at2759"/>
<dbReference type="PANTHER" id="PTHR43918">
    <property type="entry name" value="ACETYLCHOLINESTERASE"/>
    <property type="match status" value="1"/>
</dbReference>
<name>A0A6A6UID3_9PEZI</name>
<dbReference type="EC" id="3.1.1.-" evidence="3"/>
<dbReference type="InterPro" id="IPR019819">
    <property type="entry name" value="Carboxylesterase_B_CS"/>
</dbReference>
<dbReference type="PANTHER" id="PTHR43918:SF4">
    <property type="entry name" value="CARBOXYLIC ESTER HYDROLASE"/>
    <property type="match status" value="1"/>
</dbReference>
<gene>
    <name evidence="5" type="ORF">BT63DRAFT_202471</name>
</gene>
<evidence type="ECO:0000313" key="6">
    <source>
        <dbReference type="Proteomes" id="UP000799302"/>
    </source>
</evidence>
<dbReference type="Gene3D" id="3.40.50.1820">
    <property type="entry name" value="alpha/beta hydrolase"/>
    <property type="match status" value="1"/>
</dbReference>
<proteinExistence type="inferred from homology"/>
<feature type="domain" description="Carboxylesterase type B" evidence="4">
    <location>
        <begin position="42"/>
        <end position="533"/>
    </location>
</feature>
<keyword evidence="6" id="KW-1185">Reference proteome</keyword>
<evidence type="ECO:0000256" key="3">
    <source>
        <dbReference type="RuleBase" id="RU361235"/>
    </source>
</evidence>
<keyword evidence="2 3" id="KW-0378">Hydrolase</keyword>
<dbReference type="Proteomes" id="UP000799302">
    <property type="component" value="Unassembled WGS sequence"/>
</dbReference>
<dbReference type="PROSITE" id="PS00941">
    <property type="entry name" value="CARBOXYLESTERASE_B_2"/>
    <property type="match status" value="1"/>
</dbReference>
<keyword evidence="3" id="KW-0732">Signal</keyword>
<dbReference type="InterPro" id="IPR050654">
    <property type="entry name" value="AChE-related_enzymes"/>
</dbReference>
<feature type="signal peptide" evidence="3">
    <location>
        <begin position="1"/>
        <end position="31"/>
    </location>
</feature>
<evidence type="ECO:0000256" key="2">
    <source>
        <dbReference type="ARBA" id="ARBA00022801"/>
    </source>
</evidence>
<evidence type="ECO:0000259" key="4">
    <source>
        <dbReference type="Pfam" id="PF00135"/>
    </source>
</evidence>
<dbReference type="InterPro" id="IPR002018">
    <property type="entry name" value="CarbesteraseB"/>
</dbReference>
<comment type="similarity">
    <text evidence="1 3">Belongs to the type-B carboxylesterase/lipase family.</text>
</comment>
<evidence type="ECO:0000256" key="1">
    <source>
        <dbReference type="ARBA" id="ARBA00005964"/>
    </source>
</evidence>
<dbReference type="EMBL" id="MU004233">
    <property type="protein sequence ID" value="KAF2670828.1"/>
    <property type="molecule type" value="Genomic_DNA"/>
</dbReference>
<protein>
    <recommendedName>
        <fullName evidence="3">Carboxylic ester hydrolase</fullName>
        <ecNumber evidence="3">3.1.1.-</ecNumber>
    </recommendedName>
</protein>
<dbReference type="Pfam" id="PF00135">
    <property type="entry name" value="COesterase"/>
    <property type="match status" value="1"/>
</dbReference>
<accession>A0A6A6UID3</accession>
<evidence type="ECO:0000313" key="5">
    <source>
        <dbReference type="EMBL" id="KAF2670828.1"/>
    </source>
</evidence>
<dbReference type="SUPFAM" id="SSF53474">
    <property type="entry name" value="alpha/beta-Hydrolases"/>
    <property type="match status" value="1"/>
</dbReference>
<reference evidence="5" key="1">
    <citation type="journal article" date="2020" name="Stud. Mycol.">
        <title>101 Dothideomycetes genomes: a test case for predicting lifestyles and emergence of pathogens.</title>
        <authorList>
            <person name="Haridas S."/>
            <person name="Albert R."/>
            <person name="Binder M."/>
            <person name="Bloem J."/>
            <person name="Labutti K."/>
            <person name="Salamov A."/>
            <person name="Andreopoulos B."/>
            <person name="Baker S."/>
            <person name="Barry K."/>
            <person name="Bills G."/>
            <person name="Bluhm B."/>
            <person name="Cannon C."/>
            <person name="Castanera R."/>
            <person name="Culley D."/>
            <person name="Daum C."/>
            <person name="Ezra D."/>
            <person name="Gonzalez J."/>
            <person name="Henrissat B."/>
            <person name="Kuo A."/>
            <person name="Liang C."/>
            <person name="Lipzen A."/>
            <person name="Lutzoni F."/>
            <person name="Magnuson J."/>
            <person name="Mondo S."/>
            <person name="Nolan M."/>
            <person name="Ohm R."/>
            <person name="Pangilinan J."/>
            <person name="Park H.-J."/>
            <person name="Ramirez L."/>
            <person name="Alfaro M."/>
            <person name="Sun H."/>
            <person name="Tritt A."/>
            <person name="Yoshinaga Y."/>
            <person name="Zwiers L.-H."/>
            <person name="Turgeon B."/>
            <person name="Goodwin S."/>
            <person name="Spatafora J."/>
            <person name="Crous P."/>
            <person name="Grigoriev I."/>
        </authorList>
    </citation>
    <scope>NUCLEOTIDE SEQUENCE</scope>
    <source>
        <strain evidence="5">CBS 115976</strain>
    </source>
</reference>
<feature type="chain" id="PRO_5025718689" description="Carboxylic ester hydrolase" evidence="3">
    <location>
        <begin position="32"/>
        <end position="558"/>
    </location>
</feature>
<dbReference type="InterPro" id="IPR019826">
    <property type="entry name" value="Carboxylesterase_B_AS"/>
</dbReference>
<sequence length="558" mass="60439">MISLKRLKVFDMLSFPKVLIFLRVITQTVYADEVSDALKPTPTATVASGQIIGTTTQITGATGSVTINKYLGIPYAAPPTGTNRFSTPQPPTKWTTPLSTTKYASSCVQVFAPLSFRNFTEAVFNNPAPAESEDCLYINVYAPKKSWNITAPPYPVMYWMYGGAWEFGNAGQPWYDGSHFAALEDAVLVSVNYRTNVFGFPISPTTDLKSQNLGMLDQRAGLQWVQDNIVHFGGDKNRVTIFGQSAGAFAVDALITSYASGASRPFQAAIMQSGVYAYLVAPVCNNADYASWNSLATALKCTGTDAQIYSCVKSATAAQLKSAQEADPGITFGKACDEVTMVSNPRTRLEAGNTANVPVMLGTNTEDGSFYSFPYGLNTTAYMNTYFPGNAAFQQQVLAAYPIGSEGRTDAQYQLAQIHTDWFFHCPAVWYGQASSTFKPTYRYLFSATFTNTRAQESQWLTQYQGAYHTSEIPIVFSSYSTSNVDATEPVLSNTMRGAWAAFARNPNAAPISNWPKVGSAAADVYSFGTSSSGAVSDTGASRCMGTGVWAPLRTYHA</sequence>